<keyword evidence="5" id="KW-0677">Repeat</keyword>
<keyword evidence="2" id="KW-0433">Leucine-rich repeat</keyword>
<dbReference type="InterPro" id="IPR032675">
    <property type="entry name" value="LRR_dom_sf"/>
</dbReference>
<dbReference type="SUPFAM" id="SSF52058">
    <property type="entry name" value="L domain-like"/>
    <property type="match status" value="1"/>
</dbReference>
<evidence type="ECO:0000256" key="5">
    <source>
        <dbReference type="ARBA" id="ARBA00022737"/>
    </source>
</evidence>
<proteinExistence type="predicted"/>
<dbReference type="PANTHER" id="PTHR48061:SF2">
    <property type="entry name" value="RECEPTOR LIKE PROTEIN 30-LIKE"/>
    <property type="match status" value="1"/>
</dbReference>
<dbReference type="InterPro" id="IPR013210">
    <property type="entry name" value="LRR_N_plant-typ"/>
</dbReference>
<evidence type="ECO:0000256" key="1">
    <source>
        <dbReference type="ARBA" id="ARBA00004479"/>
    </source>
</evidence>
<dbReference type="AlphaFoldDB" id="A0ABD1GDY2"/>
<dbReference type="EMBL" id="JBEAFC010000009">
    <property type="protein sequence ID" value="KAL1542344.1"/>
    <property type="molecule type" value="Genomic_DNA"/>
</dbReference>
<sequence length="113" mass="12758">MAFSYSLPYLFLFSMIVMTTSVSVHGQCLEDQEAALLGLKSEWKFDPSHSKKLVHWNQSYDCCSWDGVKCFHGHVIWLDLSNESISGEISISSNLFSLDYLTKLDLNSNSLVA</sequence>
<comment type="subcellular location">
    <subcellularLocation>
        <location evidence="1">Membrane</location>
        <topology evidence="1">Single-pass type I membrane protein</topology>
    </subcellularLocation>
</comment>
<evidence type="ECO:0000256" key="7">
    <source>
        <dbReference type="ARBA" id="ARBA00023136"/>
    </source>
</evidence>
<accession>A0ABD1GDY2</accession>
<evidence type="ECO:0000313" key="12">
    <source>
        <dbReference type="Proteomes" id="UP001567538"/>
    </source>
</evidence>
<evidence type="ECO:0000313" key="11">
    <source>
        <dbReference type="EMBL" id="KAL1542344.1"/>
    </source>
</evidence>
<evidence type="ECO:0000256" key="4">
    <source>
        <dbReference type="ARBA" id="ARBA00022729"/>
    </source>
</evidence>
<dbReference type="Pfam" id="PF08263">
    <property type="entry name" value="LRRNT_2"/>
    <property type="match status" value="1"/>
</dbReference>
<evidence type="ECO:0000256" key="3">
    <source>
        <dbReference type="ARBA" id="ARBA00022692"/>
    </source>
</evidence>
<reference evidence="11 12" key="1">
    <citation type="submission" date="2024-06" db="EMBL/GenBank/DDBJ databases">
        <title>A chromosome level genome sequence of Diviner's sage (Salvia divinorum).</title>
        <authorList>
            <person name="Ford S.A."/>
            <person name="Ro D.-K."/>
            <person name="Ness R.W."/>
            <person name="Phillips M.A."/>
        </authorList>
    </citation>
    <scope>NUCLEOTIDE SEQUENCE [LARGE SCALE GENOMIC DNA]</scope>
    <source>
        <strain evidence="11">SAF-2024a</strain>
        <tissue evidence="11">Leaf</tissue>
    </source>
</reference>
<feature type="chain" id="PRO_5044786036" evidence="9">
    <location>
        <begin position="27"/>
        <end position="113"/>
    </location>
</feature>
<dbReference type="GO" id="GO:0016020">
    <property type="term" value="C:membrane"/>
    <property type="evidence" value="ECO:0007669"/>
    <property type="project" value="UniProtKB-SubCell"/>
</dbReference>
<keyword evidence="7" id="KW-0472">Membrane</keyword>
<dbReference type="PANTHER" id="PTHR48061">
    <property type="entry name" value="LEUCINE-RICH REPEAT RECEPTOR PROTEIN KINASE EMS1-LIKE-RELATED"/>
    <property type="match status" value="1"/>
</dbReference>
<comment type="caution">
    <text evidence="11">The sequence shown here is derived from an EMBL/GenBank/DDBJ whole genome shotgun (WGS) entry which is preliminary data.</text>
</comment>
<dbReference type="InterPro" id="IPR046956">
    <property type="entry name" value="RLP23-like"/>
</dbReference>
<dbReference type="Gene3D" id="3.80.10.10">
    <property type="entry name" value="Ribonuclease Inhibitor"/>
    <property type="match status" value="1"/>
</dbReference>
<name>A0ABD1GDY2_SALDI</name>
<keyword evidence="4 9" id="KW-0732">Signal</keyword>
<feature type="signal peptide" evidence="9">
    <location>
        <begin position="1"/>
        <end position="26"/>
    </location>
</feature>
<dbReference type="Proteomes" id="UP001567538">
    <property type="component" value="Unassembled WGS sequence"/>
</dbReference>
<organism evidence="11 12">
    <name type="scientific">Salvia divinorum</name>
    <name type="common">Maria pastora</name>
    <name type="synonym">Diviner's sage</name>
    <dbReference type="NCBI Taxonomy" id="28513"/>
    <lineage>
        <taxon>Eukaryota</taxon>
        <taxon>Viridiplantae</taxon>
        <taxon>Streptophyta</taxon>
        <taxon>Embryophyta</taxon>
        <taxon>Tracheophyta</taxon>
        <taxon>Spermatophyta</taxon>
        <taxon>Magnoliopsida</taxon>
        <taxon>eudicotyledons</taxon>
        <taxon>Gunneridae</taxon>
        <taxon>Pentapetalae</taxon>
        <taxon>asterids</taxon>
        <taxon>lamiids</taxon>
        <taxon>Lamiales</taxon>
        <taxon>Lamiaceae</taxon>
        <taxon>Nepetoideae</taxon>
        <taxon>Mentheae</taxon>
        <taxon>Salviinae</taxon>
        <taxon>Salvia</taxon>
        <taxon>Salvia subgen. Calosphace</taxon>
    </lineage>
</organism>
<evidence type="ECO:0000256" key="8">
    <source>
        <dbReference type="ARBA" id="ARBA00023180"/>
    </source>
</evidence>
<gene>
    <name evidence="11" type="ORF">AAHA92_26451</name>
</gene>
<protein>
    <submittedName>
        <fullName evidence="11">Receptor-like protein 33</fullName>
    </submittedName>
</protein>
<evidence type="ECO:0000256" key="9">
    <source>
        <dbReference type="SAM" id="SignalP"/>
    </source>
</evidence>
<keyword evidence="3" id="KW-0812">Transmembrane</keyword>
<evidence type="ECO:0000256" key="2">
    <source>
        <dbReference type="ARBA" id="ARBA00022614"/>
    </source>
</evidence>
<keyword evidence="12" id="KW-1185">Reference proteome</keyword>
<evidence type="ECO:0000259" key="10">
    <source>
        <dbReference type="Pfam" id="PF08263"/>
    </source>
</evidence>
<keyword evidence="8" id="KW-0325">Glycoprotein</keyword>
<evidence type="ECO:0000256" key="6">
    <source>
        <dbReference type="ARBA" id="ARBA00022989"/>
    </source>
</evidence>
<feature type="domain" description="Leucine-rich repeat-containing N-terminal plant-type" evidence="10">
    <location>
        <begin position="30"/>
        <end position="70"/>
    </location>
</feature>
<keyword evidence="6" id="KW-1133">Transmembrane helix</keyword>